<dbReference type="InterPro" id="IPR053524">
    <property type="entry name" value="Aerial_hyphae_peptide-synth"/>
</dbReference>
<accession>A0ABU0ZWB2</accession>
<evidence type="ECO:0000313" key="2">
    <source>
        <dbReference type="EMBL" id="MDQ7911326.1"/>
    </source>
</evidence>
<dbReference type="Gene3D" id="1.10.510.10">
    <property type="entry name" value="Transferase(Phosphotransferase) domain 1"/>
    <property type="match status" value="1"/>
</dbReference>
<dbReference type="InterPro" id="IPR000719">
    <property type="entry name" value="Prot_kinase_dom"/>
</dbReference>
<dbReference type="SUPFAM" id="SSF56112">
    <property type="entry name" value="Protein kinase-like (PK-like)"/>
    <property type="match status" value="1"/>
</dbReference>
<keyword evidence="3" id="KW-1185">Reference proteome</keyword>
<dbReference type="Gene3D" id="1.50.10.20">
    <property type="match status" value="1"/>
</dbReference>
<dbReference type="InterPro" id="IPR057929">
    <property type="entry name" value="RamC_N"/>
</dbReference>
<feature type="domain" description="Protein kinase" evidence="1">
    <location>
        <begin position="228"/>
        <end position="597"/>
    </location>
</feature>
<dbReference type="Pfam" id="PF25816">
    <property type="entry name" value="RamC_N"/>
    <property type="match status" value="1"/>
</dbReference>
<dbReference type="PROSITE" id="PS50011">
    <property type="entry name" value="PROTEIN_KINASE_DOM"/>
    <property type="match status" value="1"/>
</dbReference>
<evidence type="ECO:0000313" key="3">
    <source>
        <dbReference type="Proteomes" id="UP001230908"/>
    </source>
</evidence>
<name>A0ABU0ZWB2_9ACTN</name>
<dbReference type="SMART" id="SM00220">
    <property type="entry name" value="S_TKc"/>
    <property type="match status" value="1"/>
</dbReference>
<gene>
    <name evidence="2" type="primary">lanKC</name>
    <name evidence="2" type="ORF">RB614_43240</name>
</gene>
<dbReference type="EMBL" id="JAVHUY010000078">
    <property type="protein sequence ID" value="MDQ7911326.1"/>
    <property type="molecule type" value="Genomic_DNA"/>
</dbReference>
<dbReference type="InterPro" id="IPR058053">
    <property type="entry name" value="RamC_C"/>
</dbReference>
<evidence type="ECO:0000259" key="1">
    <source>
        <dbReference type="PROSITE" id="PS50011"/>
    </source>
</evidence>
<dbReference type="InterPro" id="IPR011009">
    <property type="entry name" value="Kinase-like_dom_sf"/>
</dbReference>
<dbReference type="RefSeq" id="WP_308718541.1">
    <property type="nucleotide sequence ID" value="NZ_JAVHUY010000078.1"/>
</dbReference>
<dbReference type="Proteomes" id="UP001230908">
    <property type="component" value="Unassembled WGS sequence"/>
</dbReference>
<dbReference type="NCBIfam" id="NF038151">
    <property type="entry name" value="lanthi_synth_III"/>
    <property type="match status" value="1"/>
</dbReference>
<organism evidence="2 3">
    <name type="scientific">Phytohabitans maris</name>
    <dbReference type="NCBI Taxonomy" id="3071409"/>
    <lineage>
        <taxon>Bacteria</taxon>
        <taxon>Bacillati</taxon>
        <taxon>Actinomycetota</taxon>
        <taxon>Actinomycetes</taxon>
        <taxon>Micromonosporales</taxon>
        <taxon>Micromonosporaceae</taxon>
    </lineage>
</organism>
<dbReference type="SUPFAM" id="SSF158745">
    <property type="entry name" value="LanC-like"/>
    <property type="match status" value="1"/>
</dbReference>
<reference evidence="2 3" key="1">
    <citation type="submission" date="2023-08" db="EMBL/GenBank/DDBJ databases">
        <title>Phytohabitans sansha sp. nov., isolated from marine sediment.</title>
        <authorList>
            <person name="Zhao Y."/>
            <person name="Yi K."/>
        </authorList>
    </citation>
    <scope>NUCLEOTIDE SEQUENCE [LARGE SCALE GENOMIC DNA]</scope>
    <source>
        <strain evidence="2 3">ZYX-F-186</strain>
    </source>
</reference>
<dbReference type="InterPro" id="IPR007822">
    <property type="entry name" value="LANC-like"/>
</dbReference>
<dbReference type="CDD" id="cd04791">
    <property type="entry name" value="LanC_SerThrkinase"/>
    <property type="match status" value="1"/>
</dbReference>
<dbReference type="SMART" id="SM01260">
    <property type="entry name" value="LANC_like"/>
    <property type="match status" value="1"/>
</dbReference>
<dbReference type="Pfam" id="PF00069">
    <property type="entry name" value="Pkinase"/>
    <property type="match status" value="1"/>
</dbReference>
<sequence>MLSVHDAEMFSLSDPDYYELPERLADAPTRFRLDGADPPAGWRRRRAEFWTQLRPADDRLPAQGWKIHISAVPEQAEQTLDVAAGICLERRVPFKFLRSRTALLVANAKYARRGSSGKFVTIYPAGEPELGELLAALTAALDGRPGPYILGDLRIGPGPVFVRYGAFTEQWCVRADGRRVRALAGPDGRPVPDDRSPAFRVPAWVQPPEVLRPHLAARSAIGALDLPYRVLKPLSFTNAGGVYLAAHRETGAKVVLREARPHSGLDGTGSDAVARLRHEHRILTALAGLDCVPRLVGLARAWEHEFLVEEYVEGESLHSAALDRNPLRLRTAPPDHFAGYASWVDKVVDAVSRALDALHGRGVSFGDLHAGNVIVRPDGSVALVDFEYAATPGRPADAASRFAADRLALRRLRLALLLPLGELIRLDPAKESTLEAAARERFGDGTGGGSGVPAVPELFGARTPDWTAIRDQLVAGILRSATPDRADRLFPGDPAVFDGQGAAVAHGAAGVLLALHRAGEPLPAEHVEWLVTAADRARRAPAPRLGLLDGLSGVAAVLAELGRYEQALELLAQCRDATPAPGPDLHSGRAGIALTWLHFAAVTGDESLVEDAGRTAARLDALVRDGAAGGLSLPATAGLLRGMSGAALLHLRLHRLTGDEHHLRSCRRALAHELGHCVRLGGDGGRYVRRGSRHLAYLDGGSGGIALVAREYLVHREDPELAGFVRAVRWTCQPPFLREPGLFRGRAGMIATLARLAGADAAAEALPQLRLLGMHAVHRDGALLIPGARLRRFSADLATGAAGVLSAVRAALAGGAFPLPVLFTG</sequence>
<comment type="caution">
    <text evidence="2">The sequence shown here is derived from an EMBL/GenBank/DDBJ whole genome shotgun (WGS) entry which is preliminary data.</text>
</comment>
<proteinExistence type="predicted"/>
<protein>
    <submittedName>
        <fullName evidence="2">Class III lanthionine synthetase LanKC</fullName>
    </submittedName>
</protein>